<evidence type="ECO:0000256" key="5">
    <source>
        <dbReference type="ARBA" id="ARBA00022989"/>
    </source>
</evidence>
<evidence type="ECO:0000256" key="2">
    <source>
        <dbReference type="ARBA" id="ARBA00006679"/>
    </source>
</evidence>
<evidence type="ECO:0000256" key="7">
    <source>
        <dbReference type="SAM" id="Phobius"/>
    </source>
</evidence>
<keyword evidence="9" id="KW-1185">Reference proteome</keyword>
<comment type="caution">
    <text evidence="8">The sequence shown here is derived from an EMBL/GenBank/DDBJ whole genome shotgun (WGS) entry which is preliminary data.</text>
</comment>
<feature type="transmembrane region" description="Helical" evidence="7">
    <location>
        <begin position="83"/>
        <end position="100"/>
    </location>
</feature>
<sequence>MKKIIARTLSSESRFPDMILLLLRFLVGITMMTHGVAKLLSFGELSATFPDPIGLGSSLSLLMIIGAEVGCSVLLILGAFTRLATLPLIFSMLVVIFVVHGSDPFQVKELPLLYFGIYVVLFFTGGGRYALDTLISKHWNVNIRNTDD</sequence>
<comment type="similarity">
    <text evidence="2">Belongs to the DoxX family.</text>
</comment>
<evidence type="ECO:0000313" key="8">
    <source>
        <dbReference type="EMBL" id="KIO42920.1"/>
    </source>
</evidence>
<keyword evidence="3" id="KW-1003">Cell membrane</keyword>
<dbReference type="RefSeq" id="WP_041505524.1">
    <property type="nucleotide sequence ID" value="NZ_JPIU01000049.1"/>
</dbReference>
<dbReference type="GO" id="GO:0005886">
    <property type="term" value="C:plasma membrane"/>
    <property type="evidence" value="ECO:0007669"/>
    <property type="project" value="UniProtKB-SubCell"/>
</dbReference>
<feature type="transmembrane region" description="Helical" evidence="7">
    <location>
        <begin position="21"/>
        <end position="41"/>
    </location>
</feature>
<organism evidence="8 9">
    <name type="scientific">Sanguibacteroides justesenii</name>
    <dbReference type="NCBI Taxonomy" id="1547597"/>
    <lineage>
        <taxon>Bacteria</taxon>
        <taxon>Pseudomonadati</taxon>
        <taxon>Bacteroidota</taxon>
        <taxon>Bacteroidia</taxon>
        <taxon>Bacteroidales</taxon>
        <taxon>Porphyromonadaceae</taxon>
        <taxon>Sanguibacteroides</taxon>
    </lineage>
</organism>
<dbReference type="InterPro" id="IPR032808">
    <property type="entry name" value="DoxX"/>
</dbReference>
<dbReference type="PANTHER" id="PTHR33452">
    <property type="entry name" value="OXIDOREDUCTASE CATD-RELATED"/>
    <property type="match status" value="1"/>
</dbReference>
<evidence type="ECO:0000256" key="4">
    <source>
        <dbReference type="ARBA" id="ARBA00022692"/>
    </source>
</evidence>
<reference evidence="8 9" key="1">
    <citation type="submission" date="2014-07" db="EMBL/GenBank/DDBJ databases">
        <title>Porphyromonadaceae bacterium OUH 308042 = ATCC BAA-2681 = DSM 28342 draft genome.</title>
        <authorList>
            <person name="Sydenham T.V."/>
            <person name="Hasman H."/>
            <person name="Justensen U.S."/>
        </authorList>
    </citation>
    <scope>NUCLEOTIDE SEQUENCE [LARGE SCALE GENOMIC DNA]</scope>
    <source>
        <strain evidence="8 9">OUH 308042</strain>
    </source>
</reference>
<dbReference type="InterPro" id="IPR051907">
    <property type="entry name" value="DoxX-like_oxidoreductase"/>
</dbReference>
<feature type="transmembrane region" description="Helical" evidence="7">
    <location>
        <begin position="53"/>
        <end position="76"/>
    </location>
</feature>
<dbReference type="Pfam" id="PF07681">
    <property type="entry name" value="DoxX"/>
    <property type="match status" value="1"/>
</dbReference>
<evidence type="ECO:0000256" key="1">
    <source>
        <dbReference type="ARBA" id="ARBA00004651"/>
    </source>
</evidence>
<keyword evidence="5 7" id="KW-1133">Transmembrane helix</keyword>
<evidence type="ECO:0000256" key="3">
    <source>
        <dbReference type="ARBA" id="ARBA00022475"/>
    </source>
</evidence>
<evidence type="ECO:0000256" key="6">
    <source>
        <dbReference type="ARBA" id="ARBA00023136"/>
    </source>
</evidence>
<protein>
    <recommendedName>
        <fullName evidence="10">DoxX family protein</fullName>
    </recommendedName>
</protein>
<feature type="transmembrane region" description="Helical" evidence="7">
    <location>
        <begin position="112"/>
        <end position="131"/>
    </location>
</feature>
<dbReference type="EMBL" id="JPIU01000049">
    <property type="protein sequence ID" value="KIO42920.1"/>
    <property type="molecule type" value="Genomic_DNA"/>
</dbReference>
<keyword evidence="6 7" id="KW-0472">Membrane</keyword>
<dbReference type="AlphaFoldDB" id="A0A0C3R250"/>
<evidence type="ECO:0000313" key="9">
    <source>
        <dbReference type="Proteomes" id="UP000031980"/>
    </source>
</evidence>
<name>A0A0C3R250_9PORP</name>
<keyword evidence="4 7" id="KW-0812">Transmembrane</keyword>
<dbReference type="PANTHER" id="PTHR33452:SF1">
    <property type="entry name" value="INNER MEMBRANE PROTEIN YPHA-RELATED"/>
    <property type="match status" value="1"/>
</dbReference>
<gene>
    <name evidence="8" type="ORF">BA92_13745</name>
</gene>
<comment type="subcellular location">
    <subcellularLocation>
        <location evidence="1">Cell membrane</location>
        <topology evidence="1">Multi-pass membrane protein</topology>
    </subcellularLocation>
</comment>
<proteinExistence type="inferred from homology"/>
<accession>A0A0C3R250</accession>
<evidence type="ECO:0008006" key="10">
    <source>
        <dbReference type="Google" id="ProtNLM"/>
    </source>
</evidence>
<dbReference type="Proteomes" id="UP000031980">
    <property type="component" value="Unassembled WGS sequence"/>
</dbReference>